<comment type="similarity">
    <text evidence="3 10 13">Belongs to the IPP transferase family.</text>
</comment>
<evidence type="ECO:0000256" key="4">
    <source>
        <dbReference type="ARBA" id="ARBA00022679"/>
    </source>
</evidence>
<evidence type="ECO:0000256" key="5">
    <source>
        <dbReference type="ARBA" id="ARBA00022694"/>
    </source>
</evidence>
<dbReference type="STRING" id="684065.SAMN05421738_10648"/>
<dbReference type="PANTHER" id="PTHR11088:SF60">
    <property type="entry name" value="TRNA DIMETHYLALLYLTRANSFERASE"/>
    <property type="match status" value="1"/>
</dbReference>
<keyword evidence="8 10" id="KW-0460">Magnesium</keyword>
<evidence type="ECO:0000256" key="1">
    <source>
        <dbReference type="ARBA" id="ARBA00001946"/>
    </source>
</evidence>
<protein>
    <recommendedName>
        <fullName evidence="10">tRNA dimethylallyltransferase</fullName>
        <ecNumber evidence="10">2.5.1.75</ecNumber>
    </recommendedName>
    <alternativeName>
        <fullName evidence="10">Dimethylallyl diphosphate:tRNA dimethylallyltransferase</fullName>
        <shortName evidence="10">DMAPP:tRNA dimethylallyltransferase</shortName>
        <shortName evidence="10">DMATase</shortName>
    </alternativeName>
    <alternativeName>
        <fullName evidence="10">Isopentenyl-diphosphate:tRNA isopentenyltransferase</fullName>
        <shortName evidence="10">IPP transferase</shortName>
        <shortName evidence="10">IPPT</shortName>
        <shortName evidence="10">IPTase</shortName>
    </alternativeName>
</protein>
<comment type="caution">
    <text evidence="10">Lacks conserved residue(s) required for the propagation of feature annotation.</text>
</comment>
<evidence type="ECO:0000313" key="14">
    <source>
        <dbReference type="EMBL" id="SFN06261.1"/>
    </source>
</evidence>
<keyword evidence="6 10" id="KW-0547">Nucleotide-binding</keyword>
<dbReference type="Gene3D" id="1.10.20.140">
    <property type="match status" value="1"/>
</dbReference>
<dbReference type="GO" id="GO:0006400">
    <property type="term" value="P:tRNA modification"/>
    <property type="evidence" value="ECO:0007669"/>
    <property type="project" value="TreeGrafter"/>
</dbReference>
<reference evidence="15" key="1">
    <citation type="submission" date="2016-10" db="EMBL/GenBank/DDBJ databases">
        <authorList>
            <person name="Varghese N."/>
            <person name="Submissions S."/>
        </authorList>
    </citation>
    <scope>NUCLEOTIDE SEQUENCE [LARGE SCALE GENOMIC DNA]</scope>
    <source>
        <strain evidence="15">XJ109</strain>
    </source>
</reference>
<evidence type="ECO:0000256" key="9">
    <source>
        <dbReference type="ARBA" id="ARBA00049563"/>
    </source>
</evidence>
<evidence type="ECO:0000256" key="12">
    <source>
        <dbReference type="RuleBase" id="RU003784"/>
    </source>
</evidence>
<organism evidence="14 15">
    <name type="scientific">Algoriella xinjiangensis</name>
    <dbReference type="NCBI Taxonomy" id="684065"/>
    <lineage>
        <taxon>Bacteria</taxon>
        <taxon>Pseudomonadati</taxon>
        <taxon>Bacteroidota</taxon>
        <taxon>Flavobacteriia</taxon>
        <taxon>Flavobacteriales</taxon>
        <taxon>Weeksellaceae</taxon>
        <taxon>Algoriella</taxon>
    </lineage>
</organism>
<evidence type="ECO:0000256" key="13">
    <source>
        <dbReference type="RuleBase" id="RU003785"/>
    </source>
</evidence>
<dbReference type="PANTHER" id="PTHR11088">
    <property type="entry name" value="TRNA DIMETHYLALLYLTRANSFERASE"/>
    <property type="match status" value="1"/>
</dbReference>
<dbReference type="InterPro" id="IPR039657">
    <property type="entry name" value="Dimethylallyltransferase"/>
</dbReference>
<comment type="catalytic activity">
    <reaction evidence="9 10 11">
        <text>adenosine(37) in tRNA + dimethylallyl diphosphate = N(6)-dimethylallyladenosine(37) in tRNA + diphosphate</text>
        <dbReference type="Rhea" id="RHEA:26482"/>
        <dbReference type="Rhea" id="RHEA-COMP:10162"/>
        <dbReference type="Rhea" id="RHEA-COMP:10375"/>
        <dbReference type="ChEBI" id="CHEBI:33019"/>
        <dbReference type="ChEBI" id="CHEBI:57623"/>
        <dbReference type="ChEBI" id="CHEBI:74411"/>
        <dbReference type="ChEBI" id="CHEBI:74415"/>
        <dbReference type="EC" id="2.5.1.75"/>
    </reaction>
</comment>
<dbReference type="EC" id="2.5.1.75" evidence="10"/>
<evidence type="ECO:0000256" key="7">
    <source>
        <dbReference type="ARBA" id="ARBA00022840"/>
    </source>
</evidence>
<dbReference type="AlphaFoldDB" id="A0A1I4VYE8"/>
<evidence type="ECO:0000256" key="11">
    <source>
        <dbReference type="RuleBase" id="RU003783"/>
    </source>
</evidence>
<name>A0A1I4VYE8_9FLAO</name>
<accession>A0A1I4VYE8</accession>
<dbReference type="InterPro" id="IPR027417">
    <property type="entry name" value="P-loop_NTPase"/>
</dbReference>
<feature type="site" description="Interaction with substrate tRNA" evidence="10">
    <location>
        <position position="128"/>
    </location>
</feature>
<gene>
    <name evidence="10" type="primary">miaA</name>
    <name evidence="14" type="ORF">SAMN05421738_10648</name>
</gene>
<dbReference type="OrthoDB" id="9776390at2"/>
<evidence type="ECO:0000256" key="2">
    <source>
        <dbReference type="ARBA" id="ARBA00003213"/>
    </source>
</evidence>
<dbReference type="HAMAP" id="MF_00185">
    <property type="entry name" value="IPP_trans"/>
    <property type="match status" value="1"/>
</dbReference>
<feature type="region of interest" description="Interaction with substrate tRNA" evidence="10">
    <location>
        <begin position="40"/>
        <end position="43"/>
    </location>
</feature>
<evidence type="ECO:0000256" key="3">
    <source>
        <dbReference type="ARBA" id="ARBA00005842"/>
    </source>
</evidence>
<proteinExistence type="inferred from homology"/>
<sequence length="308" mass="36001">MQHFSHNKTLISIVGPTAIGKTGLAIQLAQHYSTDILSCDSRQFYKEMTIGTAVPSTSELAQAKHHFIQNISIHEKYSVGDFERDGLKFLDDYFQTNDVCIMVGGSGLYEKAITTGFDIFPEIDPIFREQLNQELETDGIEKLQIELKQVDPIYYEEVDIYNKQRVIRALEIYRGSGQPFSKFRNQDLNKRPFNIIKIGLELPRQEMYDRINQRVDIMMNEGLLDEAKSLYPLKELNALQTVGYRELFDFFEDKIDLNFANEEIKKNTRRFAKRQMTWFKKDQDVNWFSPLEKEEIINFINSKTTCDE</sequence>
<comment type="cofactor">
    <cofactor evidence="1 10">
        <name>Mg(2+)</name>
        <dbReference type="ChEBI" id="CHEBI:18420"/>
    </cofactor>
</comment>
<dbReference type="GO" id="GO:0052381">
    <property type="term" value="F:tRNA dimethylallyltransferase activity"/>
    <property type="evidence" value="ECO:0007669"/>
    <property type="project" value="UniProtKB-UniRule"/>
</dbReference>
<keyword evidence="5 10" id="KW-0819">tRNA processing</keyword>
<keyword evidence="7 10" id="KW-0067">ATP-binding</keyword>
<evidence type="ECO:0000256" key="10">
    <source>
        <dbReference type="HAMAP-Rule" id="MF_00185"/>
    </source>
</evidence>
<dbReference type="SUPFAM" id="SSF52540">
    <property type="entry name" value="P-loop containing nucleoside triphosphate hydrolases"/>
    <property type="match status" value="2"/>
</dbReference>
<dbReference type="Gene3D" id="3.40.50.300">
    <property type="entry name" value="P-loop containing nucleotide triphosphate hydrolases"/>
    <property type="match status" value="1"/>
</dbReference>
<comment type="function">
    <text evidence="2 10 12">Catalyzes the transfer of a dimethylallyl group onto the adenine at position 37 in tRNAs that read codons beginning with uridine, leading to the formation of N6-(dimethylallyl)adenosine (i(6)A).</text>
</comment>
<dbReference type="Pfam" id="PF01715">
    <property type="entry name" value="IPPT"/>
    <property type="match status" value="1"/>
</dbReference>
<evidence type="ECO:0000256" key="8">
    <source>
        <dbReference type="ARBA" id="ARBA00022842"/>
    </source>
</evidence>
<feature type="site" description="Interaction with substrate tRNA" evidence="10">
    <location>
        <position position="106"/>
    </location>
</feature>
<dbReference type="InterPro" id="IPR018022">
    <property type="entry name" value="IPT"/>
</dbReference>
<evidence type="ECO:0000256" key="6">
    <source>
        <dbReference type="ARBA" id="ARBA00022741"/>
    </source>
</evidence>
<evidence type="ECO:0000313" key="15">
    <source>
        <dbReference type="Proteomes" id="UP000199149"/>
    </source>
</evidence>
<keyword evidence="15" id="KW-1185">Reference proteome</keyword>
<feature type="binding site" evidence="10">
    <location>
        <begin position="15"/>
        <end position="22"/>
    </location>
    <ligand>
        <name>ATP</name>
        <dbReference type="ChEBI" id="CHEBI:30616"/>
    </ligand>
</feature>
<dbReference type="RefSeq" id="WP_092907841.1">
    <property type="nucleotide sequence ID" value="NZ_FOUZ01000006.1"/>
</dbReference>
<keyword evidence="4 10" id="KW-0808">Transferase</keyword>
<dbReference type="NCBIfam" id="TIGR00174">
    <property type="entry name" value="miaA"/>
    <property type="match status" value="1"/>
</dbReference>
<dbReference type="GO" id="GO:0005524">
    <property type="term" value="F:ATP binding"/>
    <property type="evidence" value="ECO:0007669"/>
    <property type="project" value="UniProtKB-UniRule"/>
</dbReference>
<feature type="binding site" evidence="10">
    <location>
        <begin position="17"/>
        <end position="22"/>
    </location>
    <ligand>
        <name>substrate</name>
    </ligand>
</feature>
<feature type="region of interest" description="Interaction with substrate tRNA" evidence="10">
    <location>
        <begin position="164"/>
        <end position="168"/>
    </location>
</feature>
<comment type="subunit">
    <text evidence="10">Monomer.</text>
</comment>
<dbReference type="EMBL" id="FOUZ01000006">
    <property type="protein sequence ID" value="SFN06261.1"/>
    <property type="molecule type" value="Genomic_DNA"/>
</dbReference>
<dbReference type="Proteomes" id="UP000199149">
    <property type="component" value="Unassembled WGS sequence"/>
</dbReference>